<dbReference type="AlphaFoldDB" id="A0A0C1U3S7"/>
<keyword evidence="10" id="KW-1185">Reference proteome</keyword>
<evidence type="ECO:0000256" key="5">
    <source>
        <dbReference type="ARBA" id="ARBA00022692"/>
    </source>
</evidence>
<comment type="caution">
    <text evidence="9">The sequence shown here is derived from an EMBL/GenBank/DDBJ whole genome shotgun (WGS) entry which is preliminary data.</text>
</comment>
<evidence type="ECO:0000256" key="4">
    <source>
        <dbReference type="ARBA" id="ARBA00022475"/>
    </source>
</evidence>
<sequence length="302" mass="33496">MSNIKIINQVLTLFFMMLMGYYGAKKGFINKTVEKGMSELLLNITLPFLIVTSFNIDYSEELLGNALKILIYSIVIHGSLLLVTKLLYIKNKSEKQGILRFVTTFSNVGFMGYPILNSVLGPIAVFYAAMFNMGFNLFLWTIGVRLLDNNEKGSFKKAITNPSMIAVLAGIILFITPLDLPLPIKEGVKHLGNTTTPISMIIIGSMLSKVKMKDLFSDLSLYYGSFNILILVPFIVLFIMKTFRIEKSLMEICVIIEAMPGATLAPIIINGYGKDASYASKAVFISTLISMITIPIIIITVI</sequence>
<gene>
    <name evidence="9" type="ORF">U732_3003</name>
</gene>
<keyword evidence="7 8" id="KW-0472">Membrane</keyword>
<feature type="transmembrane region" description="Helical" evidence="8">
    <location>
        <begin position="278"/>
        <end position="301"/>
    </location>
</feature>
<dbReference type="STRING" id="29341.RSJ17_08710"/>
<dbReference type="Proteomes" id="UP000031366">
    <property type="component" value="Unassembled WGS sequence"/>
</dbReference>
<evidence type="ECO:0000256" key="8">
    <source>
        <dbReference type="SAM" id="Phobius"/>
    </source>
</evidence>
<evidence type="ECO:0000256" key="2">
    <source>
        <dbReference type="ARBA" id="ARBA00010145"/>
    </source>
</evidence>
<feature type="transmembrane region" description="Helical" evidence="8">
    <location>
        <begin position="6"/>
        <end position="24"/>
    </location>
</feature>
<organism evidence="9 10">
    <name type="scientific">Clostridium argentinense CDC 2741</name>
    <dbReference type="NCBI Taxonomy" id="1418104"/>
    <lineage>
        <taxon>Bacteria</taxon>
        <taxon>Bacillati</taxon>
        <taxon>Bacillota</taxon>
        <taxon>Clostridia</taxon>
        <taxon>Eubacteriales</taxon>
        <taxon>Clostridiaceae</taxon>
        <taxon>Clostridium</taxon>
    </lineage>
</organism>
<feature type="transmembrane region" description="Helical" evidence="8">
    <location>
        <begin position="221"/>
        <end position="240"/>
    </location>
</feature>
<evidence type="ECO:0000256" key="6">
    <source>
        <dbReference type="ARBA" id="ARBA00022989"/>
    </source>
</evidence>
<dbReference type="OrthoDB" id="9798064at2"/>
<dbReference type="InterPro" id="IPR038770">
    <property type="entry name" value="Na+/solute_symporter_sf"/>
</dbReference>
<keyword evidence="5 8" id="KW-0812">Transmembrane</keyword>
<keyword evidence="6 8" id="KW-1133">Transmembrane helix</keyword>
<keyword evidence="3" id="KW-0813">Transport</keyword>
<dbReference type="InterPro" id="IPR004776">
    <property type="entry name" value="Mem_transp_PIN-like"/>
</dbReference>
<evidence type="ECO:0000256" key="7">
    <source>
        <dbReference type="ARBA" id="ARBA00023136"/>
    </source>
</evidence>
<dbReference type="Gene3D" id="1.20.1530.20">
    <property type="match status" value="1"/>
</dbReference>
<evidence type="ECO:0000256" key="3">
    <source>
        <dbReference type="ARBA" id="ARBA00022448"/>
    </source>
</evidence>
<keyword evidence="4" id="KW-1003">Cell membrane</keyword>
<feature type="transmembrane region" description="Helical" evidence="8">
    <location>
        <begin position="159"/>
        <end position="178"/>
    </location>
</feature>
<dbReference type="Pfam" id="PF03547">
    <property type="entry name" value="Mem_trans"/>
    <property type="match status" value="2"/>
</dbReference>
<dbReference type="GO" id="GO:0055085">
    <property type="term" value="P:transmembrane transport"/>
    <property type="evidence" value="ECO:0007669"/>
    <property type="project" value="InterPro"/>
</dbReference>
<evidence type="ECO:0000313" key="10">
    <source>
        <dbReference type="Proteomes" id="UP000031366"/>
    </source>
</evidence>
<evidence type="ECO:0000256" key="1">
    <source>
        <dbReference type="ARBA" id="ARBA00004651"/>
    </source>
</evidence>
<dbReference type="PANTHER" id="PTHR36838">
    <property type="entry name" value="AUXIN EFFLUX CARRIER FAMILY PROTEIN"/>
    <property type="match status" value="1"/>
</dbReference>
<accession>A0A0C1U3S7</accession>
<feature type="transmembrane region" description="Helical" evidence="8">
    <location>
        <begin position="97"/>
        <end position="116"/>
    </location>
</feature>
<name>A0A0C1U3S7_9CLOT</name>
<protein>
    <submittedName>
        <fullName evidence="9">Membrane transport family protein</fullName>
    </submittedName>
</protein>
<dbReference type="PANTHER" id="PTHR36838:SF1">
    <property type="entry name" value="SLR1864 PROTEIN"/>
    <property type="match status" value="1"/>
</dbReference>
<feature type="transmembrane region" description="Helical" evidence="8">
    <location>
        <begin position="122"/>
        <end position="147"/>
    </location>
</feature>
<comment type="similarity">
    <text evidence="2">Belongs to the auxin efflux carrier (TC 2.A.69) family.</text>
</comment>
<proteinExistence type="inferred from homology"/>
<feature type="transmembrane region" description="Helical" evidence="8">
    <location>
        <begin position="252"/>
        <end position="272"/>
    </location>
</feature>
<dbReference type="GO" id="GO:0005886">
    <property type="term" value="C:plasma membrane"/>
    <property type="evidence" value="ECO:0007669"/>
    <property type="project" value="UniProtKB-SubCell"/>
</dbReference>
<dbReference type="EMBL" id="AYSO01000014">
    <property type="protein sequence ID" value="KIE47459.1"/>
    <property type="molecule type" value="Genomic_DNA"/>
</dbReference>
<feature type="transmembrane region" description="Helical" evidence="8">
    <location>
        <begin position="69"/>
        <end position="88"/>
    </location>
</feature>
<dbReference type="RefSeq" id="WP_039631379.1">
    <property type="nucleotide sequence ID" value="NZ_AYSO01000014.1"/>
</dbReference>
<reference evidence="9 10" key="1">
    <citation type="journal article" date="2015" name="Infect. Genet. Evol.">
        <title>Genomic sequences of six botulinum neurotoxin-producing strains representing three clostridial species illustrate the mobility and diversity of botulinum neurotoxin genes.</title>
        <authorList>
            <person name="Smith T.J."/>
            <person name="Hill K.K."/>
            <person name="Xie G."/>
            <person name="Foley B.T."/>
            <person name="Williamson C.H."/>
            <person name="Foster J.T."/>
            <person name="Johnson S.L."/>
            <person name="Chertkov O."/>
            <person name="Teshima H."/>
            <person name="Gibbons H.S."/>
            <person name="Johnsky L.A."/>
            <person name="Karavis M.A."/>
            <person name="Smith L.A."/>
        </authorList>
    </citation>
    <scope>NUCLEOTIDE SEQUENCE [LARGE SCALE GENOMIC DNA]</scope>
    <source>
        <strain evidence="9 10">CDC 2741</strain>
    </source>
</reference>
<comment type="subcellular location">
    <subcellularLocation>
        <location evidence="1">Cell membrane</location>
        <topology evidence="1">Multi-pass membrane protein</topology>
    </subcellularLocation>
</comment>
<evidence type="ECO:0000313" key="9">
    <source>
        <dbReference type="EMBL" id="KIE47459.1"/>
    </source>
</evidence>